<keyword evidence="3" id="KW-1185">Reference proteome</keyword>
<proteinExistence type="predicted"/>
<dbReference type="EMBL" id="SNXW01000013">
    <property type="protein sequence ID" value="TDP79465.1"/>
    <property type="molecule type" value="Genomic_DNA"/>
</dbReference>
<feature type="region of interest" description="Disordered" evidence="1">
    <location>
        <begin position="152"/>
        <end position="175"/>
    </location>
</feature>
<reference evidence="2 3" key="1">
    <citation type="submission" date="2019-03" db="EMBL/GenBank/DDBJ databases">
        <title>Genomic Encyclopedia of Type Strains, Phase IV (KMG-IV): sequencing the most valuable type-strain genomes for metagenomic binning, comparative biology and taxonomic classification.</title>
        <authorList>
            <person name="Goeker M."/>
        </authorList>
    </citation>
    <scope>NUCLEOTIDE SEQUENCE [LARGE SCALE GENOMIC DNA]</scope>
    <source>
        <strain evidence="2 3">DSM 11901</strain>
    </source>
</reference>
<accession>A0A4R6R1Z8</accession>
<dbReference type="Proteomes" id="UP000294593">
    <property type="component" value="Unassembled WGS sequence"/>
</dbReference>
<sequence>MEARNGRTARRFTARMSNWGVRDGGDRPRNTQSPVHGRGKSGRRSVSPWCAGAAAGASGDGRGRNPGQAAMTTCLCHCLDLLLPAPCVHAHGARNARPHCQSRAGNRPRPQHIQAAAAQSTTRKWQSGGASQKCITIKWVCQGWMTRHEHADAHYSRHQNRSGNASTSIEQSPQKTASMAGAMTRLLMAAAMFTPTMVFTTSCRNAGIHVGLRRHGVALALFNDFVQLSSVQPYAPALRAVIDFDVLAMAHRKLNGFASGALHEDSFL</sequence>
<name>A0A4R6R1Z8_9BURK</name>
<dbReference type="AlphaFoldDB" id="A0A4R6R1Z8"/>
<gene>
    <name evidence="2" type="ORF">EV672_11338</name>
</gene>
<comment type="caution">
    <text evidence="2">The sequence shown here is derived from an EMBL/GenBank/DDBJ whole genome shotgun (WGS) entry which is preliminary data.</text>
</comment>
<evidence type="ECO:0000313" key="2">
    <source>
        <dbReference type="EMBL" id="TDP79465.1"/>
    </source>
</evidence>
<evidence type="ECO:0000256" key="1">
    <source>
        <dbReference type="SAM" id="MobiDB-lite"/>
    </source>
</evidence>
<organism evidence="2 3">
    <name type="scientific">Aquabacterium commune</name>
    <dbReference type="NCBI Taxonomy" id="70586"/>
    <lineage>
        <taxon>Bacteria</taxon>
        <taxon>Pseudomonadati</taxon>
        <taxon>Pseudomonadota</taxon>
        <taxon>Betaproteobacteria</taxon>
        <taxon>Burkholderiales</taxon>
        <taxon>Aquabacterium</taxon>
    </lineage>
</organism>
<feature type="region of interest" description="Disordered" evidence="1">
    <location>
        <begin position="1"/>
        <end position="66"/>
    </location>
</feature>
<feature type="compositionally biased region" description="Polar residues" evidence="1">
    <location>
        <begin position="161"/>
        <end position="175"/>
    </location>
</feature>
<protein>
    <submittedName>
        <fullName evidence="2">Uncharacterized protein</fullName>
    </submittedName>
</protein>
<evidence type="ECO:0000313" key="3">
    <source>
        <dbReference type="Proteomes" id="UP000294593"/>
    </source>
</evidence>